<keyword evidence="4" id="KW-0539">Nucleus</keyword>
<dbReference type="EMBL" id="ML736788">
    <property type="protein sequence ID" value="KAE8402416.1"/>
    <property type="molecule type" value="Genomic_DNA"/>
</dbReference>
<dbReference type="GO" id="GO:0003677">
    <property type="term" value="F:DNA binding"/>
    <property type="evidence" value="ECO:0007669"/>
    <property type="project" value="UniProtKB-KW"/>
</dbReference>
<dbReference type="PANTHER" id="PTHR38791">
    <property type="entry name" value="ZN(II)2CYS6 TRANSCRIPTION FACTOR (EUROFUNG)-RELATED-RELATED"/>
    <property type="match status" value="1"/>
</dbReference>
<dbReference type="AlphaFoldDB" id="A0A5N7D7L1"/>
<evidence type="ECO:0000256" key="2">
    <source>
        <dbReference type="ARBA" id="ARBA00023125"/>
    </source>
</evidence>
<evidence type="ECO:0000256" key="1">
    <source>
        <dbReference type="ARBA" id="ARBA00023015"/>
    </source>
</evidence>
<evidence type="ECO:0000313" key="7">
    <source>
        <dbReference type="Proteomes" id="UP000325579"/>
    </source>
</evidence>
<dbReference type="PROSITE" id="PS00463">
    <property type="entry name" value="ZN2_CY6_FUNGAL_1"/>
    <property type="match status" value="1"/>
</dbReference>
<protein>
    <recommendedName>
        <fullName evidence="5">Zn(2)-C6 fungal-type domain-containing protein</fullName>
    </recommendedName>
</protein>
<dbReference type="SMART" id="SM00066">
    <property type="entry name" value="GAL4"/>
    <property type="match status" value="1"/>
</dbReference>
<evidence type="ECO:0000256" key="3">
    <source>
        <dbReference type="ARBA" id="ARBA00023163"/>
    </source>
</evidence>
<dbReference type="InterPro" id="IPR053175">
    <property type="entry name" value="DHMBA_Reg_Transcription_Factor"/>
</dbReference>
<dbReference type="Proteomes" id="UP000325579">
    <property type="component" value="Unassembled WGS sequence"/>
</dbReference>
<proteinExistence type="predicted"/>
<dbReference type="CDD" id="cd00067">
    <property type="entry name" value="GAL4"/>
    <property type="match status" value="1"/>
</dbReference>
<evidence type="ECO:0000256" key="4">
    <source>
        <dbReference type="ARBA" id="ARBA00023242"/>
    </source>
</evidence>
<evidence type="ECO:0000313" key="6">
    <source>
        <dbReference type="EMBL" id="KAE8402416.1"/>
    </source>
</evidence>
<organism evidence="6 7">
    <name type="scientific">Aspergillus pseudonomiae</name>
    <dbReference type="NCBI Taxonomy" id="1506151"/>
    <lineage>
        <taxon>Eukaryota</taxon>
        <taxon>Fungi</taxon>
        <taxon>Dikarya</taxon>
        <taxon>Ascomycota</taxon>
        <taxon>Pezizomycotina</taxon>
        <taxon>Eurotiomycetes</taxon>
        <taxon>Eurotiomycetidae</taxon>
        <taxon>Eurotiales</taxon>
        <taxon>Aspergillaceae</taxon>
        <taxon>Aspergillus</taxon>
        <taxon>Aspergillus subgen. Circumdati</taxon>
    </lineage>
</organism>
<keyword evidence="2" id="KW-0238">DNA-binding</keyword>
<dbReference type="InterPro" id="IPR021858">
    <property type="entry name" value="Fun_TF"/>
</dbReference>
<evidence type="ECO:0000259" key="5">
    <source>
        <dbReference type="PROSITE" id="PS50048"/>
    </source>
</evidence>
<feature type="domain" description="Zn(2)-C6 fungal-type" evidence="5">
    <location>
        <begin position="10"/>
        <end position="39"/>
    </location>
</feature>
<dbReference type="Pfam" id="PF00172">
    <property type="entry name" value="Zn_clus"/>
    <property type="match status" value="1"/>
</dbReference>
<accession>A0A5N7D7L1</accession>
<dbReference type="InterPro" id="IPR001138">
    <property type="entry name" value="Zn2Cys6_DnaBD"/>
</dbReference>
<dbReference type="RefSeq" id="XP_031939735.1">
    <property type="nucleotide sequence ID" value="XM_032084965.1"/>
</dbReference>
<gene>
    <name evidence="6" type="ORF">BDV37DRAFT_272880</name>
</gene>
<dbReference type="PROSITE" id="PS50048">
    <property type="entry name" value="ZN2_CY6_FUNGAL_2"/>
    <property type="match status" value="1"/>
</dbReference>
<dbReference type="GO" id="GO:0008270">
    <property type="term" value="F:zinc ion binding"/>
    <property type="evidence" value="ECO:0007669"/>
    <property type="project" value="InterPro"/>
</dbReference>
<dbReference type="GO" id="GO:0009893">
    <property type="term" value="P:positive regulation of metabolic process"/>
    <property type="evidence" value="ECO:0007669"/>
    <property type="project" value="UniProtKB-ARBA"/>
</dbReference>
<name>A0A5N7D7L1_9EURO</name>
<dbReference type="Pfam" id="PF11951">
    <property type="entry name" value="Fungal_trans_2"/>
    <property type="match status" value="1"/>
</dbReference>
<dbReference type="SUPFAM" id="SSF57701">
    <property type="entry name" value="Zn2/Cys6 DNA-binding domain"/>
    <property type="match status" value="1"/>
</dbReference>
<dbReference type="Gene3D" id="4.10.240.10">
    <property type="entry name" value="Zn(2)-C6 fungal-type DNA-binding domain"/>
    <property type="match status" value="1"/>
</dbReference>
<sequence length="493" mass="55200">MVYRGKPSRACLECRAKRRKCDLARPSCRQCARAGSRCVGYRDQNSHAFRDQTVETLGKVQPFSDNSPPLIRGNQAVSIRSERYQQAGSKITVSLEDQALYFFSYHYLVNGPRRPPSYPDCLAIIYARATGHGYLAKLISAVGLVSLAYLRNAPTLTQAARQTYSWALRDVRAALADPAEAASDQMLVAVMVLVLYETVTSNSSNSLSPWDRHVDGALALVQLRGVGQLRNRIGRNIFLNLRTEVLINCLQRGVRVPITLINWMSEARHFETAEEAPAGNLADLIVNACAVLATVKEEATDKADLSRYMSTLLSIDQDFKCWTENLPTDYQYNTLTIPNDSGEMYLGRYDTYSGVEMVHIWNLQRCARITLHQALIDLLLLHFDMGFSQPAPLPSTDLLSTSNTVVREISRDICRSVPYIIHLCDKPGKPGDVRGACIMPLLWPLYIAGTAHTANDSLRDWVIARMNKIEKVTGIQRARFVALDIQQRCLFPD</sequence>
<dbReference type="OrthoDB" id="5429770at2759"/>
<dbReference type="InterPro" id="IPR036864">
    <property type="entry name" value="Zn2-C6_fun-type_DNA-bd_sf"/>
</dbReference>
<keyword evidence="1" id="KW-0805">Transcription regulation</keyword>
<reference evidence="6 7" key="1">
    <citation type="submission" date="2019-04" db="EMBL/GenBank/DDBJ databases">
        <authorList>
            <consortium name="DOE Joint Genome Institute"/>
            <person name="Mondo S."/>
            <person name="Kjaerbolling I."/>
            <person name="Vesth T."/>
            <person name="Frisvad J.C."/>
            <person name="Nybo J.L."/>
            <person name="Theobald S."/>
            <person name="Kildgaard S."/>
            <person name="Isbrandt T."/>
            <person name="Kuo A."/>
            <person name="Sato A."/>
            <person name="Lyhne E.K."/>
            <person name="Kogle M.E."/>
            <person name="Wiebenga A."/>
            <person name="Kun R.S."/>
            <person name="Lubbers R.J."/>
            <person name="Makela M.R."/>
            <person name="Barry K."/>
            <person name="Chovatia M."/>
            <person name="Clum A."/>
            <person name="Daum C."/>
            <person name="Haridas S."/>
            <person name="He G."/>
            <person name="LaButti K."/>
            <person name="Lipzen A."/>
            <person name="Riley R."/>
            <person name="Salamov A."/>
            <person name="Simmons B.A."/>
            <person name="Magnuson J.K."/>
            <person name="Henrissat B."/>
            <person name="Mortensen U.H."/>
            <person name="Larsen T.O."/>
            <person name="Devries R.P."/>
            <person name="Grigoriev I.V."/>
            <person name="Machida M."/>
            <person name="Baker S.E."/>
            <person name="Andersen M.R."/>
            <person name="Cantor M.N."/>
            <person name="Hua S.X."/>
        </authorList>
    </citation>
    <scope>NUCLEOTIDE SEQUENCE [LARGE SCALE GENOMIC DNA]</scope>
    <source>
        <strain evidence="6 7">CBS 119388</strain>
    </source>
</reference>
<keyword evidence="7" id="KW-1185">Reference proteome</keyword>
<keyword evidence="3" id="KW-0804">Transcription</keyword>
<dbReference type="GeneID" id="43669656"/>
<dbReference type="GO" id="GO:0000981">
    <property type="term" value="F:DNA-binding transcription factor activity, RNA polymerase II-specific"/>
    <property type="evidence" value="ECO:0007669"/>
    <property type="project" value="InterPro"/>
</dbReference>